<feature type="region of interest" description="Disordered" evidence="11">
    <location>
        <begin position="181"/>
        <end position="215"/>
    </location>
</feature>
<reference evidence="14" key="1">
    <citation type="submission" date="2025-08" db="UniProtKB">
        <authorList>
            <consortium name="RefSeq"/>
        </authorList>
    </citation>
    <scope>IDENTIFICATION</scope>
    <source>
        <tissue evidence="14">Gonad</tissue>
    </source>
</reference>
<comment type="similarity">
    <text evidence="2">Belongs to the pseudouridine synthase RluA family.</text>
</comment>
<dbReference type="GO" id="GO:0000455">
    <property type="term" value="P:enzyme-directed rRNA pseudouridine synthesis"/>
    <property type="evidence" value="ECO:0007669"/>
    <property type="project" value="TreeGrafter"/>
</dbReference>
<dbReference type="InterPro" id="IPR006225">
    <property type="entry name" value="PsdUridine_synth_RluC/D"/>
</dbReference>
<keyword evidence="4" id="KW-0507">mRNA processing</keyword>
<evidence type="ECO:0000256" key="1">
    <source>
        <dbReference type="ARBA" id="ARBA00001166"/>
    </source>
</evidence>
<evidence type="ECO:0000256" key="2">
    <source>
        <dbReference type="ARBA" id="ARBA00010876"/>
    </source>
</evidence>
<dbReference type="RefSeq" id="XP_019624208.1">
    <property type="nucleotide sequence ID" value="XM_019768649.1"/>
</dbReference>
<dbReference type="NCBIfam" id="TIGR00005">
    <property type="entry name" value="rluA_subfam"/>
    <property type="match status" value="1"/>
</dbReference>
<dbReference type="GO" id="GO:0006397">
    <property type="term" value="P:mRNA processing"/>
    <property type="evidence" value="ECO:0007669"/>
    <property type="project" value="UniProtKB-KW"/>
</dbReference>
<evidence type="ECO:0000259" key="12">
    <source>
        <dbReference type="Pfam" id="PF00849"/>
    </source>
</evidence>
<accession>A0A6P4YIH3</accession>
<feature type="active site" evidence="9">
    <location>
        <position position="380"/>
    </location>
</feature>
<dbReference type="PANTHER" id="PTHR21600:SF40">
    <property type="entry name" value="PSEUDOURIDYLATE SYNTHASE RPUSD2"/>
    <property type="match status" value="1"/>
</dbReference>
<keyword evidence="10" id="KW-0175">Coiled coil</keyword>
<dbReference type="InterPro" id="IPR050188">
    <property type="entry name" value="RluA_PseudoU_synthase"/>
</dbReference>
<dbReference type="Gene3D" id="6.10.250.1060">
    <property type="match status" value="1"/>
</dbReference>
<dbReference type="InterPro" id="IPR006145">
    <property type="entry name" value="PsdUridine_synth_RsuA/RluA"/>
</dbReference>
<keyword evidence="13" id="KW-1185">Reference proteome</keyword>
<dbReference type="Pfam" id="PF00849">
    <property type="entry name" value="PseudoU_synth_2"/>
    <property type="match status" value="1"/>
</dbReference>
<evidence type="ECO:0000256" key="6">
    <source>
        <dbReference type="ARBA" id="ARBA00057241"/>
    </source>
</evidence>
<dbReference type="Proteomes" id="UP000515135">
    <property type="component" value="Unplaced"/>
</dbReference>
<dbReference type="PRINTS" id="PR02028">
    <property type="entry name" value="CMYCBINDINGP"/>
</dbReference>
<proteinExistence type="inferred from homology"/>
<feature type="domain" description="Pseudouridine synthase RsuA/RluA-like" evidence="12">
    <location>
        <begin position="337"/>
        <end position="482"/>
    </location>
</feature>
<evidence type="ECO:0000313" key="13">
    <source>
        <dbReference type="Proteomes" id="UP000515135"/>
    </source>
</evidence>
<evidence type="ECO:0000256" key="7">
    <source>
        <dbReference type="ARBA" id="ARBA00072682"/>
    </source>
</evidence>
<dbReference type="PANTHER" id="PTHR21600">
    <property type="entry name" value="MITOCHONDRIAL RNA PSEUDOURIDINE SYNTHASE"/>
    <property type="match status" value="1"/>
</dbReference>
<protein>
    <recommendedName>
        <fullName evidence="7">Pseudouridylate synthase RPUSD2</fullName>
    </recommendedName>
    <alternativeName>
        <fullName evidence="8">RNA pseudouridylate synthase domain-containing protein 2</fullName>
    </alternativeName>
</protein>
<evidence type="ECO:0000256" key="11">
    <source>
        <dbReference type="SAM" id="MobiDB-lite"/>
    </source>
</evidence>
<feature type="region of interest" description="Disordered" evidence="11">
    <location>
        <begin position="522"/>
        <end position="628"/>
    </location>
</feature>
<dbReference type="SUPFAM" id="SSF55120">
    <property type="entry name" value="Pseudouridine synthase"/>
    <property type="match status" value="1"/>
</dbReference>
<dbReference type="CDD" id="cd21937">
    <property type="entry name" value="ZIP_MycBP-like"/>
    <property type="match status" value="1"/>
</dbReference>
<evidence type="ECO:0000256" key="3">
    <source>
        <dbReference type="ARBA" id="ARBA00022553"/>
    </source>
</evidence>
<feature type="compositionally biased region" description="Low complexity" evidence="11">
    <location>
        <begin position="577"/>
        <end position="592"/>
    </location>
</feature>
<feature type="compositionally biased region" description="Basic and acidic residues" evidence="11">
    <location>
        <begin position="618"/>
        <end position="628"/>
    </location>
</feature>
<dbReference type="FunFam" id="3.30.2350.10:FF:000010">
    <property type="entry name" value="RNA pseudouridine synthase domain-containing 2"/>
    <property type="match status" value="1"/>
</dbReference>
<feature type="coiled-coil region" evidence="10">
    <location>
        <begin position="62"/>
        <end position="89"/>
    </location>
</feature>
<feature type="region of interest" description="Disordered" evidence="11">
    <location>
        <begin position="643"/>
        <end position="663"/>
    </location>
</feature>
<dbReference type="GO" id="GO:0003723">
    <property type="term" value="F:RNA binding"/>
    <property type="evidence" value="ECO:0007669"/>
    <property type="project" value="InterPro"/>
</dbReference>
<keyword evidence="5" id="KW-0413">Isomerase</keyword>
<comment type="function">
    <text evidence="6">Pseudouridine synthase that catalyzes pseudouridylation of mRNAs.</text>
</comment>
<dbReference type="KEGG" id="bbel:109469893"/>
<dbReference type="AlphaFoldDB" id="A0A6P4YIH3"/>
<dbReference type="InterPro" id="IPR020103">
    <property type="entry name" value="PsdUridine_synth_cat_dom_sf"/>
</dbReference>
<feature type="compositionally biased region" description="Polar residues" evidence="11">
    <location>
        <begin position="599"/>
        <end position="611"/>
    </location>
</feature>
<dbReference type="GeneID" id="109469893"/>
<dbReference type="GO" id="GO:0009982">
    <property type="term" value="F:pseudouridine synthase activity"/>
    <property type="evidence" value="ECO:0007669"/>
    <property type="project" value="InterPro"/>
</dbReference>
<dbReference type="OrthoDB" id="424794at2759"/>
<evidence type="ECO:0000256" key="10">
    <source>
        <dbReference type="SAM" id="Coils"/>
    </source>
</evidence>
<evidence type="ECO:0000256" key="9">
    <source>
        <dbReference type="PIRSR" id="PIRSR606225-1"/>
    </source>
</evidence>
<evidence type="ECO:0000313" key="14">
    <source>
        <dbReference type="RefSeq" id="XP_019624208.1"/>
    </source>
</evidence>
<organism evidence="13 14">
    <name type="scientific">Branchiostoma belcheri</name>
    <name type="common">Amphioxus</name>
    <dbReference type="NCBI Taxonomy" id="7741"/>
    <lineage>
        <taxon>Eukaryota</taxon>
        <taxon>Metazoa</taxon>
        <taxon>Chordata</taxon>
        <taxon>Cephalochordata</taxon>
        <taxon>Leptocardii</taxon>
        <taxon>Amphioxiformes</taxon>
        <taxon>Branchiostomatidae</taxon>
        <taxon>Branchiostoma</taxon>
    </lineage>
</organism>
<dbReference type="PROSITE" id="PS01129">
    <property type="entry name" value="PSI_RLU"/>
    <property type="match status" value="1"/>
</dbReference>
<dbReference type="InterPro" id="IPR006224">
    <property type="entry name" value="PsdUridine_synth_RluA-like_CS"/>
</dbReference>
<sequence length="663" mass="74127">MTSYRAADSKREEFRKYLEKAGVLDALTKVLVGLYEEPDKPNNALDFLRQHLGASSPETADVEGLRLELSEARQKVEQLTEENAELKAKLAQYEPPADDQPADSASMGRICASLYPLCRVVFRSYRPGFCRTVSTSSTKASTGTFRPYSRETCFTPRRNLKSTQRYSSSFCAAFAMEKSPDKKESTAKGKRQPSEKAGPSKRAKMDSPKDKSRHNYKHKVFEPTRKTVGFDQVMFNETTSYIENGLRKVQPYFFTFEAFAKGRWLGRTVMDIFSSEFRAHPPEHYKKAIKMGRLLLNGEPVKLDTVLKDNDFMQNTVHRHEPPVVADPVEIVEETDDLVVINKPASMPVHPCGGYRHNSVIFVLGKEHGFENLHPIHRLDRLTSGILIFAKNLETKHRLDAQVKGREVKKVYLARVMGEFPDKVECDKPIFAVKHKLGVCRVCPEGKDAKTTFERVSYNGRSSVVRCFPKTGRMHQIRVHLQYLGHPIVNDPLYNSAAWGADRGKGGIEGSSMNKVLEKLVTEETERQSKGSESSLDTAQTGTSGTGTTEQEPSKQNADLDTPDREEGSKGKGQGVTASTVSTCTSTTEQSTGPDAQDSEQGSKGKSQGVTTVDPICDECKVSRRDPTPEELVMYLHALSYEGEGWGYKTPPPKWASEDWVQD</sequence>
<dbReference type="CDD" id="cd02557">
    <property type="entry name" value="PseudoU_synth_ScRIB2"/>
    <property type="match status" value="1"/>
</dbReference>
<feature type="compositionally biased region" description="Polar residues" evidence="11">
    <location>
        <begin position="550"/>
        <end position="559"/>
    </location>
</feature>
<evidence type="ECO:0000256" key="5">
    <source>
        <dbReference type="ARBA" id="ARBA00023235"/>
    </source>
</evidence>
<evidence type="ECO:0000256" key="4">
    <source>
        <dbReference type="ARBA" id="ARBA00022664"/>
    </source>
</evidence>
<evidence type="ECO:0000256" key="8">
    <source>
        <dbReference type="ARBA" id="ARBA00080257"/>
    </source>
</evidence>
<comment type="catalytic activity">
    <reaction evidence="1">
        <text>a uridine in mRNA = a pseudouridine in mRNA</text>
        <dbReference type="Rhea" id="RHEA:56644"/>
        <dbReference type="Rhea" id="RHEA-COMP:14658"/>
        <dbReference type="Rhea" id="RHEA-COMP:14659"/>
        <dbReference type="ChEBI" id="CHEBI:65314"/>
        <dbReference type="ChEBI" id="CHEBI:65315"/>
    </reaction>
</comment>
<gene>
    <name evidence="14" type="primary">LOC109469893</name>
</gene>
<dbReference type="Gene3D" id="3.30.2350.10">
    <property type="entry name" value="Pseudouridine synthase"/>
    <property type="match status" value="1"/>
</dbReference>
<name>A0A6P4YIH3_BRABE</name>
<keyword evidence="3" id="KW-0597">Phosphoprotein</keyword>
<feature type="compositionally biased region" description="Polar residues" evidence="11">
    <location>
        <begin position="531"/>
        <end position="540"/>
    </location>
</feature>